<evidence type="ECO:0000313" key="2">
    <source>
        <dbReference type="EMBL" id="CAG75799.1"/>
    </source>
</evidence>
<sequence length="300" mass="35142">MKHPIYLLKNDIDFTKPSIMKLMSFSYPKTLSVLKEINISEFNSEEIIKRLSLDKDNCADIEYSEERLTIKIDAISFFKDIFNLLRCKQYGLNPSIEINSIIIPKINELNGNFPHYIEMDFARIIRPLLPKTKLSSILKNIYFDERSEIISSVLCMEKVITEIINERFKHAKIEIKNKEETKKVLVRKSSLEQKISFLHSKEIFDEKLFNILTSLRLMRNHAAHDLSLTESIYNETIVELTSKFVFQSEQRYNLPSVKVARFSNCFMYIFDEISSLSLNPNNFVLGRTNSDEWNGFFYGA</sequence>
<dbReference type="RefSeq" id="WP_011094430.1">
    <property type="nucleotide sequence ID" value="NC_004547.2"/>
</dbReference>
<protein>
    <recommendedName>
        <fullName evidence="1">DUF4145 domain-containing protein</fullName>
    </recommendedName>
</protein>
<accession>Q6D345</accession>
<proteinExistence type="predicted"/>
<dbReference type="KEGG" id="eca:ECA2899"/>
<feature type="domain" description="DUF4145" evidence="1">
    <location>
        <begin position="183"/>
        <end position="228"/>
    </location>
</feature>
<organism evidence="2 3">
    <name type="scientific">Pectobacterium atrosepticum (strain SCRI 1043 / ATCC BAA-672)</name>
    <name type="common">Erwinia carotovora subsp. atroseptica</name>
    <dbReference type="NCBI Taxonomy" id="218491"/>
    <lineage>
        <taxon>Bacteria</taxon>
        <taxon>Pseudomonadati</taxon>
        <taxon>Pseudomonadota</taxon>
        <taxon>Gammaproteobacteria</taxon>
        <taxon>Enterobacterales</taxon>
        <taxon>Pectobacteriaceae</taxon>
        <taxon>Pectobacterium</taxon>
    </lineage>
</organism>
<evidence type="ECO:0000313" key="3">
    <source>
        <dbReference type="Proteomes" id="UP000007966"/>
    </source>
</evidence>
<reference evidence="2" key="1">
    <citation type="submission" date="2004-02" db="EMBL/GenBank/DDBJ databases">
        <title>The genome sequence of the enterobacterial phytopathogen Erwinia carotovora subsp. atroseptica SCRI1043 and functional genomic identification of novel virulence factors.</title>
        <authorList>
            <person name="Bell K.S."/>
            <person name="Sebaihia M."/>
            <person name="Pritchard L."/>
            <person name="Holden M."/>
            <person name="Hyman L.J."/>
            <person name="Holeva M.C."/>
            <person name="Thomson N.R."/>
            <person name="Bentley S.D."/>
            <person name="Churcher C."/>
            <person name="Mungall K."/>
            <person name="Atkin R."/>
            <person name="Bason N."/>
            <person name="Brooks K."/>
            <person name="Chillingworth T."/>
            <person name="Clark K."/>
            <person name="Doggett J."/>
            <person name="Fraser A."/>
            <person name="Hance Z."/>
            <person name="Hauser H."/>
            <person name="Jagels K."/>
            <person name="Moule S."/>
            <person name="Norbertczak H."/>
            <person name="Ormond D."/>
            <person name="Price C."/>
            <person name="Quail M.A."/>
            <person name="Sanders M."/>
            <person name="Walker D."/>
            <person name="Whitehead S."/>
            <person name="Salmond G.P.C."/>
            <person name="Birch P.R.J."/>
            <person name="Barrell B.G."/>
            <person name="Parkhill J."/>
            <person name="Toth I.K."/>
        </authorList>
    </citation>
    <scope>NUCLEOTIDE SEQUENCE</scope>
    <source>
        <strain evidence="2">SCRI1043</strain>
    </source>
</reference>
<dbReference type="HOGENOM" id="CLU_927031_0_0_6"/>
<dbReference type="AlphaFoldDB" id="Q6D345"/>
<evidence type="ECO:0000259" key="1">
    <source>
        <dbReference type="Pfam" id="PF13643"/>
    </source>
</evidence>
<gene>
    <name evidence="2" type="ordered locus">ECA2899</name>
</gene>
<dbReference type="PATRIC" id="fig|218491.5.peg.2934"/>
<dbReference type="EMBL" id="BX950851">
    <property type="protein sequence ID" value="CAG75799.1"/>
    <property type="molecule type" value="Genomic_DNA"/>
</dbReference>
<keyword evidence="3" id="KW-1185">Reference proteome</keyword>
<dbReference type="Pfam" id="PF13643">
    <property type="entry name" value="DUF4145"/>
    <property type="match status" value="1"/>
</dbReference>
<name>Q6D345_PECAS</name>
<dbReference type="Proteomes" id="UP000007966">
    <property type="component" value="Chromosome"/>
</dbReference>
<dbReference type="InterPro" id="IPR025285">
    <property type="entry name" value="DUF4145"/>
</dbReference>